<dbReference type="GO" id="GO:0004657">
    <property type="term" value="F:proline dehydrogenase activity"/>
    <property type="evidence" value="ECO:0007669"/>
    <property type="project" value="UniProtKB-ARBA"/>
</dbReference>
<accession>A0AA94XST3</accession>
<dbReference type="RefSeq" id="WP_257745391.1">
    <property type="nucleotide sequence ID" value="NZ_CP102487.1"/>
</dbReference>
<dbReference type="InterPro" id="IPR002872">
    <property type="entry name" value="Proline_DH_dom"/>
</dbReference>
<dbReference type="Pfam" id="PF01619">
    <property type="entry name" value="Pro_dh"/>
    <property type="match status" value="1"/>
</dbReference>
<dbReference type="SUPFAM" id="SSF51730">
    <property type="entry name" value="FAD-linked oxidoreductase"/>
    <property type="match status" value="1"/>
</dbReference>
<dbReference type="Proteomes" id="UP001060018">
    <property type="component" value="Chromosome"/>
</dbReference>
<dbReference type="InterPro" id="IPR029041">
    <property type="entry name" value="FAD-linked_oxidoreductase-like"/>
</dbReference>
<evidence type="ECO:0000256" key="1">
    <source>
        <dbReference type="ARBA" id="ARBA00023002"/>
    </source>
</evidence>
<organism evidence="3 4">
    <name type="scientific">Glutamicibacter halophytocola</name>
    <dbReference type="NCBI Taxonomy" id="1933880"/>
    <lineage>
        <taxon>Bacteria</taxon>
        <taxon>Bacillati</taxon>
        <taxon>Actinomycetota</taxon>
        <taxon>Actinomycetes</taxon>
        <taxon>Micrococcales</taxon>
        <taxon>Micrococcaceae</taxon>
        <taxon>Glutamicibacter</taxon>
    </lineage>
</organism>
<dbReference type="GO" id="GO:0006562">
    <property type="term" value="P:L-proline catabolic process"/>
    <property type="evidence" value="ECO:0007669"/>
    <property type="project" value="UniProtKB-ARBA"/>
</dbReference>
<evidence type="ECO:0000259" key="2">
    <source>
        <dbReference type="Pfam" id="PF01619"/>
    </source>
</evidence>
<evidence type="ECO:0000313" key="3">
    <source>
        <dbReference type="EMBL" id="UUX58164.1"/>
    </source>
</evidence>
<feature type="domain" description="Proline dehydrogenase" evidence="2">
    <location>
        <begin position="57"/>
        <end position="291"/>
    </location>
</feature>
<proteinExistence type="predicted"/>
<dbReference type="EMBL" id="CP102487">
    <property type="protein sequence ID" value="UUX58164.1"/>
    <property type="molecule type" value="Genomic_DNA"/>
</dbReference>
<name>A0AA94XST3_9MICC</name>
<dbReference type="AlphaFoldDB" id="A0AA94XST3"/>
<keyword evidence="1" id="KW-0560">Oxidoreductase</keyword>
<evidence type="ECO:0000313" key="4">
    <source>
        <dbReference type="Proteomes" id="UP001060018"/>
    </source>
</evidence>
<sequence length="329" mass="36304">MLISPEEFELAADNLRALALDERLKAQVMATPALARIAQRISQRYLAGDSIDSAFAQVAQITSRGHRSSIECVGESIRDRHVAEVETGIFLRIAERLKRSKTDTTLSFDLSHLGSAIDPELGLRNALRVARAAREAGTYLMISAEGSDRTDLVLGLWEKLICDFPETGITLQARLSRTSQDLVRVLELQAGPVRLVKGAFQEPLETAMARNDPGLADRYAQLAGALISSGRQTNIATHDARLIRRLKEEHGAALLSPQVEFEMLQGLGTQQLDALREEGFTTREYAVFGPEYWLYVLNRLAEEPQRIMLAVADLQRTHNAAQGSGMNAN</sequence>
<protein>
    <submittedName>
        <fullName evidence="3">Proline dehydrogenase family protein</fullName>
    </submittedName>
</protein>
<dbReference type="Gene3D" id="3.20.20.220">
    <property type="match status" value="1"/>
</dbReference>
<reference evidence="3" key="1">
    <citation type="journal article" date="2022" name="Pest Manag. Sci.">
        <title>Glutamicibacter halophytocola-mediated host fitness of potato tuber moth on Solanaceae crops.</title>
        <authorList>
            <person name="Wang W."/>
            <person name="Xiao G."/>
            <person name="Du G."/>
            <person name="Chang L."/>
            <person name="Yang Y."/>
            <person name="Ye J."/>
            <person name="Chen B."/>
        </authorList>
    </citation>
    <scope>NUCLEOTIDE SEQUENCE</scope>
    <source>
        <strain evidence="3">S2</strain>
    </source>
</reference>
<gene>
    <name evidence="3" type="ORF">NUH22_12740</name>
</gene>